<evidence type="ECO:0000256" key="1">
    <source>
        <dbReference type="SAM" id="Phobius"/>
    </source>
</evidence>
<reference evidence="2 3" key="1">
    <citation type="journal article" date="2014" name="Genome Announc.">
        <title>Draft genome sequences of eight enterohepatic helicobacter species isolated from both laboratory and wild rodents.</title>
        <authorList>
            <person name="Sheh A."/>
            <person name="Shen Z."/>
            <person name="Fox J.G."/>
        </authorList>
    </citation>
    <scope>NUCLEOTIDE SEQUENCE [LARGE SCALE GENOMIC DNA]</scope>
    <source>
        <strain evidence="2 3">MIT 01-6451</strain>
    </source>
</reference>
<dbReference type="OrthoDB" id="5327905at2"/>
<dbReference type="AlphaFoldDB" id="A0A4U8TS50"/>
<comment type="caution">
    <text evidence="2">The sequence shown here is derived from an EMBL/GenBank/DDBJ whole genome shotgun (WGS) entry which is preliminary data.</text>
</comment>
<organism evidence="2 3">
    <name type="scientific">Helicobacter japonicus</name>
    <dbReference type="NCBI Taxonomy" id="425400"/>
    <lineage>
        <taxon>Bacteria</taxon>
        <taxon>Pseudomonadati</taxon>
        <taxon>Campylobacterota</taxon>
        <taxon>Epsilonproteobacteria</taxon>
        <taxon>Campylobacterales</taxon>
        <taxon>Helicobacteraceae</taxon>
        <taxon>Helicobacter</taxon>
    </lineage>
</organism>
<dbReference type="RefSeq" id="WP_034363913.1">
    <property type="nucleotide sequence ID" value="NZ_CAJUDB010000001.1"/>
</dbReference>
<feature type="transmembrane region" description="Helical" evidence="1">
    <location>
        <begin position="82"/>
        <end position="102"/>
    </location>
</feature>
<proteinExistence type="predicted"/>
<accession>A0A4U8TS50</accession>
<keyword evidence="1" id="KW-1133">Transmembrane helix</keyword>
<feature type="transmembrane region" description="Helical" evidence="1">
    <location>
        <begin position="52"/>
        <end position="70"/>
    </location>
</feature>
<keyword evidence="1" id="KW-0472">Membrane</keyword>
<dbReference type="Pfam" id="PF11286">
    <property type="entry name" value="DUF3087"/>
    <property type="match status" value="1"/>
</dbReference>
<dbReference type="InterPro" id="IPR021438">
    <property type="entry name" value="DUF3087"/>
</dbReference>
<dbReference type="EMBL" id="JRMQ02000002">
    <property type="protein sequence ID" value="TLE02829.1"/>
    <property type="molecule type" value="Genomic_DNA"/>
</dbReference>
<keyword evidence="3" id="KW-1185">Reference proteome</keyword>
<feature type="transmembrane region" description="Helical" evidence="1">
    <location>
        <begin position="12"/>
        <end position="40"/>
    </location>
</feature>
<gene>
    <name evidence="2" type="ORF">LS65_002580</name>
</gene>
<protein>
    <submittedName>
        <fullName evidence="2">DUF3087 family protein</fullName>
    </submittedName>
</protein>
<sequence>MRLNKDEYKRKLKIFGLIFITLLLPFVISFANFTIIFLLQDTFGITNDSMSFIIHLIGLILQCVLLWIIFIKTKEKYLADAYIAGICFISIFIGMFFFAIWIEVYPHLSSYNYNKMINSPDCCP</sequence>
<dbReference type="Proteomes" id="UP000029707">
    <property type="component" value="Unassembled WGS sequence"/>
</dbReference>
<dbReference type="GeneID" id="89226955"/>
<evidence type="ECO:0000313" key="3">
    <source>
        <dbReference type="Proteomes" id="UP000029707"/>
    </source>
</evidence>
<name>A0A4U8TS50_9HELI</name>
<keyword evidence="1" id="KW-0812">Transmembrane</keyword>
<evidence type="ECO:0000313" key="2">
    <source>
        <dbReference type="EMBL" id="TLE02829.1"/>
    </source>
</evidence>